<dbReference type="PROSITE" id="PS51077">
    <property type="entry name" value="HTH_ICLR"/>
    <property type="match status" value="1"/>
</dbReference>
<accession>A0A1C7IDV5</accession>
<evidence type="ECO:0000313" key="7">
    <source>
        <dbReference type="Proteomes" id="UP000092574"/>
    </source>
</evidence>
<protein>
    <recommendedName>
        <fullName evidence="8">IclR family transcriptional regulator</fullName>
    </recommendedName>
</protein>
<dbReference type="InterPro" id="IPR005471">
    <property type="entry name" value="Tscrpt_reg_IclR_N"/>
</dbReference>
<dbReference type="GO" id="GO:0003677">
    <property type="term" value="F:DNA binding"/>
    <property type="evidence" value="ECO:0007669"/>
    <property type="project" value="UniProtKB-KW"/>
</dbReference>
<sequence>MNSSNDSLTKPEAFKYNIQVLERALKIFEIISLSKSPVTIQVLQNATGLNRTTIWRILSTMIESDFITQLPNTKQYCISCKACNLLSASSASSVALVEYSRPEMEQLRHLIGETIMLLLPERIGARTILQLDSFETIRLKDYTNMVTPLFGTSTGLVQLSFMSDEEIETVFPDKLPSYTEFTPTNREDILQRIEECRRDGYAYIIDEYNQGDSGLSVPISLNKKLVGILNIAGPTVRFTKDHMLSYIPKLKASAARIARKLSH</sequence>
<dbReference type="InterPro" id="IPR036388">
    <property type="entry name" value="WH-like_DNA-bd_sf"/>
</dbReference>
<evidence type="ECO:0000259" key="5">
    <source>
        <dbReference type="PROSITE" id="PS51078"/>
    </source>
</evidence>
<evidence type="ECO:0008006" key="8">
    <source>
        <dbReference type="Google" id="ProtNLM"/>
    </source>
</evidence>
<dbReference type="SMART" id="SM00346">
    <property type="entry name" value="HTH_ICLR"/>
    <property type="match status" value="1"/>
</dbReference>
<dbReference type="Proteomes" id="UP000092574">
    <property type="component" value="Chromosome"/>
</dbReference>
<keyword evidence="3" id="KW-0804">Transcription</keyword>
<dbReference type="EMBL" id="CP015405">
    <property type="protein sequence ID" value="ANU76382.1"/>
    <property type="molecule type" value="Genomic_DNA"/>
</dbReference>
<feature type="domain" description="IclR-ED" evidence="5">
    <location>
        <begin position="82"/>
        <end position="263"/>
    </location>
</feature>
<proteinExistence type="predicted"/>
<dbReference type="GO" id="GO:0003700">
    <property type="term" value="F:DNA-binding transcription factor activity"/>
    <property type="evidence" value="ECO:0007669"/>
    <property type="project" value="TreeGrafter"/>
</dbReference>
<dbReference type="SUPFAM" id="SSF46785">
    <property type="entry name" value="Winged helix' DNA-binding domain"/>
    <property type="match status" value="1"/>
</dbReference>
<dbReference type="Pfam" id="PF09339">
    <property type="entry name" value="HTH_IclR"/>
    <property type="match status" value="1"/>
</dbReference>
<dbReference type="PROSITE" id="PS51078">
    <property type="entry name" value="ICLR_ED"/>
    <property type="match status" value="1"/>
</dbReference>
<reference evidence="6" key="1">
    <citation type="submission" date="2017-04" db="EMBL/GenBank/DDBJ databases">
        <title>Complete Genome Sequences of Twelve Strains of a Stable Defined Moderately Diverse Mouse Microbiota 2 (sDMDMm2).</title>
        <authorList>
            <person name="Uchimura Y."/>
            <person name="Wyss M."/>
            <person name="Brugiroux S."/>
            <person name="Limenitakis J.P."/>
            <person name="Stecher B."/>
            <person name="McCoy K.D."/>
            <person name="Macpherson A.J."/>
        </authorList>
    </citation>
    <scope>NUCLEOTIDE SEQUENCE</scope>
    <source>
        <strain evidence="6">YL58</strain>
    </source>
</reference>
<dbReference type="PANTHER" id="PTHR30136:SF24">
    <property type="entry name" value="HTH-TYPE TRANSCRIPTIONAL REPRESSOR ALLR"/>
    <property type="match status" value="1"/>
</dbReference>
<dbReference type="OrthoDB" id="9791752at2"/>
<dbReference type="AlphaFoldDB" id="A0A1C7IDV5"/>
<dbReference type="InterPro" id="IPR036390">
    <property type="entry name" value="WH_DNA-bd_sf"/>
</dbReference>
<dbReference type="Gene3D" id="1.10.10.10">
    <property type="entry name" value="Winged helix-like DNA-binding domain superfamily/Winged helix DNA-binding domain"/>
    <property type="match status" value="1"/>
</dbReference>
<dbReference type="STRING" id="1796616.A4V09_11750"/>
<dbReference type="PANTHER" id="PTHR30136">
    <property type="entry name" value="HELIX-TURN-HELIX TRANSCRIPTIONAL REGULATOR, ICLR FAMILY"/>
    <property type="match status" value="1"/>
</dbReference>
<evidence type="ECO:0000256" key="1">
    <source>
        <dbReference type="ARBA" id="ARBA00023015"/>
    </source>
</evidence>
<name>A0A1C7IDV5_9FIRM</name>
<evidence type="ECO:0000259" key="4">
    <source>
        <dbReference type="PROSITE" id="PS51077"/>
    </source>
</evidence>
<keyword evidence="7" id="KW-1185">Reference proteome</keyword>
<dbReference type="KEGG" id="byl:A4V09_11750"/>
<dbReference type="SUPFAM" id="SSF55781">
    <property type="entry name" value="GAF domain-like"/>
    <property type="match status" value="1"/>
</dbReference>
<organism evidence="6 7">
    <name type="scientific">Blautia pseudococcoides</name>
    <dbReference type="NCBI Taxonomy" id="1796616"/>
    <lineage>
        <taxon>Bacteria</taxon>
        <taxon>Bacillati</taxon>
        <taxon>Bacillota</taxon>
        <taxon>Clostridia</taxon>
        <taxon>Lachnospirales</taxon>
        <taxon>Lachnospiraceae</taxon>
        <taxon>Blautia</taxon>
    </lineage>
</organism>
<feature type="domain" description="HTH iclR-type" evidence="4">
    <location>
        <begin position="18"/>
        <end position="80"/>
    </location>
</feature>
<dbReference type="InterPro" id="IPR050707">
    <property type="entry name" value="HTH_MetabolicPath_Reg"/>
</dbReference>
<keyword evidence="1" id="KW-0805">Transcription regulation</keyword>
<dbReference type="GO" id="GO:0045892">
    <property type="term" value="P:negative regulation of DNA-templated transcription"/>
    <property type="evidence" value="ECO:0007669"/>
    <property type="project" value="TreeGrafter"/>
</dbReference>
<evidence type="ECO:0000313" key="6">
    <source>
        <dbReference type="EMBL" id="ANU76382.1"/>
    </source>
</evidence>
<dbReference type="InterPro" id="IPR029016">
    <property type="entry name" value="GAF-like_dom_sf"/>
</dbReference>
<dbReference type="InterPro" id="IPR014757">
    <property type="entry name" value="Tscrpt_reg_IclR_C"/>
</dbReference>
<evidence type="ECO:0000256" key="3">
    <source>
        <dbReference type="ARBA" id="ARBA00023163"/>
    </source>
</evidence>
<keyword evidence="2" id="KW-0238">DNA-binding</keyword>
<gene>
    <name evidence="6" type="ORF">A4V09_11750</name>
</gene>
<evidence type="ECO:0000256" key="2">
    <source>
        <dbReference type="ARBA" id="ARBA00023125"/>
    </source>
</evidence>
<dbReference type="RefSeq" id="WP_065542548.1">
    <property type="nucleotide sequence ID" value="NZ_CP015405.2"/>
</dbReference>
<dbReference type="Gene3D" id="3.30.450.40">
    <property type="match status" value="1"/>
</dbReference>
<dbReference type="Pfam" id="PF01614">
    <property type="entry name" value="IclR_C"/>
    <property type="match status" value="1"/>
</dbReference>